<dbReference type="GO" id="GO:0046872">
    <property type="term" value="F:metal ion binding"/>
    <property type="evidence" value="ECO:0007669"/>
    <property type="project" value="UniProtKB-KW"/>
</dbReference>
<dbReference type="KEGG" id="pbf:CFX0092_A0627"/>
<evidence type="ECO:0000313" key="9">
    <source>
        <dbReference type="EMBL" id="CUS02505.2"/>
    </source>
</evidence>
<evidence type="ECO:0000313" key="10">
    <source>
        <dbReference type="Proteomes" id="UP000215027"/>
    </source>
</evidence>
<dbReference type="EC" id="3.6.1.1" evidence="2"/>
<proteinExistence type="predicted"/>
<dbReference type="Pfam" id="PF00571">
    <property type="entry name" value="CBS"/>
    <property type="match status" value="1"/>
</dbReference>
<comment type="catalytic activity">
    <reaction evidence="7">
        <text>diphosphate + H2O = 2 phosphate + H(+)</text>
        <dbReference type="Rhea" id="RHEA:24576"/>
        <dbReference type="ChEBI" id="CHEBI:15377"/>
        <dbReference type="ChEBI" id="CHEBI:15378"/>
        <dbReference type="ChEBI" id="CHEBI:33019"/>
        <dbReference type="ChEBI" id="CHEBI:43474"/>
        <dbReference type="EC" id="3.6.1.1"/>
    </reaction>
</comment>
<dbReference type="PANTHER" id="PTHR12112:SF22">
    <property type="entry name" value="MANGANESE-DEPENDENT INORGANIC PYROPHOSPHATASE-RELATED"/>
    <property type="match status" value="1"/>
</dbReference>
<feature type="domain" description="DHHA2" evidence="8">
    <location>
        <begin position="324"/>
        <end position="449"/>
    </location>
</feature>
<dbReference type="InterPro" id="IPR038763">
    <property type="entry name" value="DHH_sf"/>
</dbReference>
<dbReference type="InterPro" id="IPR001667">
    <property type="entry name" value="DDH_dom"/>
</dbReference>
<keyword evidence="3" id="KW-0479">Metal-binding</keyword>
<sequence length="451" mass="48724">MTGNKNNAIYVVGHVNPDTDSIASAMGYAWLLQDQGQNAVAARAGHLNPQTTWVLNHLGIELPTMLTDASPRFAAISHRLNTAAPEHPLREVWSIANRTGGVAPIVDSEGKPFGLVSVISLFDFLSRTVGSHPRREEMRIGELMDMPGREACDQTVPQFQANARVRDALNRILREERTDFWVIDEAGRYVGICRHREALNPPRMQLILVDHNEPGQAVGSIDEADIIEIVDHHRLGNSSTRMPIRFTVDVVGSTSTLISERINDAGLSAPPELAGLLLAGVLSDTLILTSPTTTPRDHEAAERLARWAFVIGSPLAGETVQTFGEKVISSGTGLATRKPEEIVSADLKLYEAAGLNFGVAQVEVTSLVELDEHLVTLQEALVKLRDAKGLNFAVLMVTDVVRGSSRLLLTSDVPGLGGLPYPKLPDGTLRAAGVVSRKKQLLPALLSALEG</sequence>
<dbReference type="InterPro" id="IPR038222">
    <property type="entry name" value="DHHA2_dom_sf"/>
</dbReference>
<dbReference type="AlphaFoldDB" id="A0A160T1T9"/>
<dbReference type="InterPro" id="IPR000644">
    <property type="entry name" value="CBS_dom"/>
</dbReference>
<evidence type="ECO:0000256" key="5">
    <source>
        <dbReference type="ARBA" id="ARBA00023211"/>
    </source>
</evidence>
<dbReference type="InterPro" id="IPR046342">
    <property type="entry name" value="CBS_dom_sf"/>
</dbReference>
<dbReference type="SUPFAM" id="SSF64182">
    <property type="entry name" value="DHH phosphoesterases"/>
    <property type="match status" value="1"/>
</dbReference>
<dbReference type="SUPFAM" id="SSF54631">
    <property type="entry name" value="CBS-domain pair"/>
    <property type="match status" value="1"/>
</dbReference>
<protein>
    <recommendedName>
        <fullName evidence="2">inorganic diphosphatase</fullName>
        <ecNumber evidence="2">3.6.1.1</ecNumber>
    </recommendedName>
    <alternativeName>
        <fullName evidence="6">Pyrophosphate phospho-hydrolase</fullName>
    </alternativeName>
</protein>
<keyword evidence="5" id="KW-0464">Manganese</keyword>
<comment type="cofactor">
    <cofactor evidence="1">
        <name>Mn(2+)</name>
        <dbReference type="ChEBI" id="CHEBI:29035"/>
    </cofactor>
</comment>
<dbReference type="Pfam" id="PF01368">
    <property type="entry name" value="DHH"/>
    <property type="match status" value="1"/>
</dbReference>
<evidence type="ECO:0000259" key="8">
    <source>
        <dbReference type="SMART" id="SM01131"/>
    </source>
</evidence>
<evidence type="ECO:0000256" key="1">
    <source>
        <dbReference type="ARBA" id="ARBA00001936"/>
    </source>
</evidence>
<dbReference type="GO" id="GO:0005737">
    <property type="term" value="C:cytoplasm"/>
    <property type="evidence" value="ECO:0007669"/>
    <property type="project" value="InterPro"/>
</dbReference>
<name>A0A160T1T9_9CHLR</name>
<gene>
    <name evidence="9" type="ORF">CFX0092_A0627</name>
</gene>
<evidence type="ECO:0000256" key="7">
    <source>
        <dbReference type="ARBA" id="ARBA00047820"/>
    </source>
</evidence>
<dbReference type="EMBL" id="LN890655">
    <property type="protein sequence ID" value="CUS02505.2"/>
    <property type="molecule type" value="Genomic_DNA"/>
</dbReference>
<accession>A0A160T1T9</accession>
<dbReference type="RefSeq" id="WP_095042111.1">
    <property type="nucleotide sequence ID" value="NZ_LN890655.1"/>
</dbReference>
<reference evidence="9" key="1">
    <citation type="submission" date="2016-01" db="EMBL/GenBank/DDBJ databases">
        <authorList>
            <person name="Mcilroy J.S."/>
            <person name="Karst M S."/>
            <person name="Albertsen M."/>
        </authorList>
    </citation>
    <scope>NUCLEOTIDE SEQUENCE</scope>
    <source>
        <strain evidence="9">Cfx-K</strain>
    </source>
</reference>
<dbReference type="OrthoDB" id="9766150at2"/>
<evidence type="ECO:0000256" key="3">
    <source>
        <dbReference type="ARBA" id="ARBA00022723"/>
    </source>
</evidence>
<dbReference type="InterPro" id="IPR004097">
    <property type="entry name" value="DHHA2"/>
</dbReference>
<organism evidence="9 10">
    <name type="scientific">Candidatus Promineifilum breve</name>
    <dbReference type="NCBI Taxonomy" id="1806508"/>
    <lineage>
        <taxon>Bacteria</taxon>
        <taxon>Bacillati</taxon>
        <taxon>Chloroflexota</taxon>
        <taxon>Ardenticatenia</taxon>
        <taxon>Candidatus Promineifilales</taxon>
        <taxon>Candidatus Promineifilaceae</taxon>
        <taxon>Candidatus Promineifilum</taxon>
    </lineage>
</organism>
<evidence type="ECO:0000256" key="4">
    <source>
        <dbReference type="ARBA" id="ARBA00022801"/>
    </source>
</evidence>
<evidence type="ECO:0000256" key="6">
    <source>
        <dbReference type="ARBA" id="ARBA00032535"/>
    </source>
</evidence>
<dbReference type="Pfam" id="PF02833">
    <property type="entry name" value="DHHA2"/>
    <property type="match status" value="1"/>
</dbReference>
<dbReference type="Proteomes" id="UP000215027">
    <property type="component" value="Chromosome I"/>
</dbReference>
<dbReference type="PANTHER" id="PTHR12112">
    <property type="entry name" value="BNIP - RELATED"/>
    <property type="match status" value="1"/>
</dbReference>
<keyword evidence="10" id="KW-1185">Reference proteome</keyword>
<dbReference type="Gene3D" id="3.10.310.20">
    <property type="entry name" value="DHHA2 domain"/>
    <property type="match status" value="1"/>
</dbReference>
<dbReference type="GO" id="GO:0004427">
    <property type="term" value="F:inorganic diphosphate phosphatase activity"/>
    <property type="evidence" value="ECO:0007669"/>
    <property type="project" value="UniProtKB-EC"/>
</dbReference>
<dbReference type="Gene3D" id="3.90.1640.10">
    <property type="entry name" value="inorganic pyrophosphatase (n-terminal core)"/>
    <property type="match status" value="2"/>
</dbReference>
<dbReference type="SMART" id="SM01131">
    <property type="entry name" value="DHHA2"/>
    <property type="match status" value="1"/>
</dbReference>
<keyword evidence="4 9" id="KW-0378">Hydrolase</keyword>
<evidence type="ECO:0000256" key="2">
    <source>
        <dbReference type="ARBA" id="ARBA00012146"/>
    </source>
</evidence>